<accession>A0A1Y2GRQ0</accession>
<dbReference type="AlphaFoldDB" id="A0A1Y2GRQ0"/>
<dbReference type="GeneID" id="33570509"/>
<proteinExistence type="predicted"/>
<name>A0A1Y2GRQ0_9FUNG</name>
<protein>
    <submittedName>
        <fullName evidence="1">Uncharacterized protein</fullName>
    </submittedName>
</protein>
<dbReference type="Proteomes" id="UP000193648">
    <property type="component" value="Unassembled WGS sequence"/>
</dbReference>
<evidence type="ECO:0000313" key="2">
    <source>
        <dbReference type="Proteomes" id="UP000193648"/>
    </source>
</evidence>
<dbReference type="RefSeq" id="XP_021882726.1">
    <property type="nucleotide sequence ID" value="XM_022028666.1"/>
</dbReference>
<keyword evidence="2" id="KW-1185">Reference proteome</keyword>
<sequence>MIPMFEATLVIGLPDVLLAGPRILLSASQAGTSVTPIQAWSHFYSSSATTKKLSTVNKNIYHTTFASVDERVSMLSITVSPPTIEQCSYLCEAIVSQALASKTSRIILVAATNFVPKENHTYLVEIHDRGTSSIPQVSKELALGDHILNTFLTLFNFINIPSTTLLHPARKGVSLKELEAIIGSMAASLASLIGDQDLIQFSAKKAIESNLEEERLDERVDHVLYI</sequence>
<dbReference type="InParanoid" id="A0A1Y2GRQ0"/>
<organism evidence="1 2">
    <name type="scientific">Lobosporangium transversale</name>
    <dbReference type="NCBI Taxonomy" id="64571"/>
    <lineage>
        <taxon>Eukaryota</taxon>
        <taxon>Fungi</taxon>
        <taxon>Fungi incertae sedis</taxon>
        <taxon>Mucoromycota</taxon>
        <taxon>Mortierellomycotina</taxon>
        <taxon>Mortierellomycetes</taxon>
        <taxon>Mortierellales</taxon>
        <taxon>Mortierellaceae</taxon>
        <taxon>Lobosporangium</taxon>
    </lineage>
</organism>
<comment type="caution">
    <text evidence="1">The sequence shown here is derived from an EMBL/GenBank/DDBJ whole genome shotgun (WGS) entry which is preliminary data.</text>
</comment>
<gene>
    <name evidence="1" type="ORF">BCR41DRAFT_394729</name>
</gene>
<reference evidence="1 2" key="1">
    <citation type="submission" date="2016-07" db="EMBL/GenBank/DDBJ databases">
        <title>Pervasive Adenine N6-methylation of Active Genes in Fungi.</title>
        <authorList>
            <consortium name="DOE Joint Genome Institute"/>
            <person name="Mondo S.J."/>
            <person name="Dannebaum R.O."/>
            <person name="Kuo R.C."/>
            <person name="Labutti K."/>
            <person name="Haridas S."/>
            <person name="Kuo A."/>
            <person name="Salamov A."/>
            <person name="Ahrendt S.R."/>
            <person name="Lipzen A."/>
            <person name="Sullivan W."/>
            <person name="Andreopoulos W.B."/>
            <person name="Clum A."/>
            <person name="Lindquist E."/>
            <person name="Daum C."/>
            <person name="Ramamoorthy G.K."/>
            <person name="Gryganskyi A."/>
            <person name="Culley D."/>
            <person name="Magnuson J.K."/>
            <person name="James T.Y."/>
            <person name="O'Malley M.A."/>
            <person name="Stajich J.E."/>
            <person name="Spatafora J.W."/>
            <person name="Visel A."/>
            <person name="Grigoriev I.V."/>
        </authorList>
    </citation>
    <scope>NUCLEOTIDE SEQUENCE [LARGE SCALE GENOMIC DNA]</scope>
    <source>
        <strain evidence="1 2">NRRL 3116</strain>
    </source>
</reference>
<dbReference type="OrthoDB" id="2359087at2759"/>
<dbReference type="EMBL" id="MCFF01000012">
    <property type="protein sequence ID" value="ORZ20817.1"/>
    <property type="molecule type" value="Genomic_DNA"/>
</dbReference>
<evidence type="ECO:0000313" key="1">
    <source>
        <dbReference type="EMBL" id="ORZ20817.1"/>
    </source>
</evidence>